<reference evidence="1 2" key="1">
    <citation type="submission" date="2019-05" db="EMBL/GenBank/DDBJ databases">
        <title>Sulfitobacter sabulilitoris sp. nov., isolated from a marine sand.</title>
        <authorList>
            <person name="Yoon J.-H."/>
        </authorList>
    </citation>
    <scope>NUCLEOTIDE SEQUENCE [LARGE SCALE GENOMIC DNA]</scope>
    <source>
        <strain evidence="1 2">HSMS-29</strain>
    </source>
</reference>
<name>A0A5S3Q3U3_9RHOB</name>
<dbReference type="OrthoDB" id="7738517at2"/>
<protein>
    <submittedName>
        <fullName evidence="1">Uncharacterized protein</fullName>
    </submittedName>
</protein>
<dbReference type="EMBL" id="VANS01000004">
    <property type="protein sequence ID" value="TMM51191.1"/>
    <property type="molecule type" value="Genomic_DNA"/>
</dbReference>
<gene>
    <name evidence="1" type="ORF">FDT80_15125</name>
</gene>
<proteinExistence type="predicted"/>
<evidence type="ECO:0000313" key="2">
    <source>
        <dbReference type="Proteomes" id="UP000309550"/>
    </source>
</evidence>
<evidence type="ECO:0000313" key="1">
    <source>
        <dbReference type="EMBL" id="TMM51191.1"/>
    </source>
</evidence>
<organism evidence="1 2">
    <name type="scientific">Sulfitobacter sabulilitoris</name>
    <dbReference type="NCBI Taxonomy" id="2562655"/>
    <lineage>
        <taxon>Bacteria</taxon>
        <taxon>Pseudomonadati</taxon>
        <taxon>Pseudomonadota</taxon>
        <taxon>Alphaproteobacteria</taxon>
        <taxon>Rhodobacterales</taxon>
        <taxon>Roseobacteraceae</taxon>
        <taxon>Sulfitobacter</taxon>
    </lineage>
</organism>
<dbReference type="AlphaFoldDB" id="A0A5S3Q3U3"/>
<comment type="caution">
    <text evidence="1">The sequence shown here is derived from an EMBL/GenBank/DDBJ whole genome shotgun (WGS) entry which is preliminary data.</text>
</comment>
<keyword evidence="2" id="KW-1185">Reference proteome</keyword>
<accession>A0A5S3Q3U3</accession>
<sequence length="268" mass="28396">MTDPAPTVTRILVGATSYADAASALHIARRLVQARNVAMGGTGNLGGLLVQQNEVIAICGLPNRFVVSASGAVAMAPTLGQVRRLLAADARAFRERLAEIAGSPGAGWSFEQQIGDLVDRAVEAARTWDVLIFGYRRVHAVPGQVLVLRPDRPDGAAAMRLGATLAHDLRTDLVAIDVGGAPRGQAEVGHQTTLRVRDFETALARITRTNVQAVVVDLAHGPLRTHDDLRQLIEAARCPVVVLGAASERPALPFDTLFPPVTPRGAVR</sequence>
<dbReference type="Proteomes" id="UP000309550">
    <property type="component" value="Unassembled WGS sequence"/>
</dbReference>
<dbReference type="RefSeq" id="WP_138663150.1">
    <property type="nucleotide sequence ID" value="NZ_VANS01000004.1"/>
</dbReference>